<dbReference type="PANTHER" id="PTHR33306">
    <property type="entry name" value="EXPRESSED PROTEIN-RELATED-RELATED"/>
    <property type="match status" value="1"/>
</dbReference>
<keyword evidence="1 2" id="KW-0812">Transmembrane</keyword>
<dbReference type="HOGENOM" id="CLU_135316_2_0_1"/>
<dbReference type="Gramene" id="rna20041">
    <property type="protein sequence ID" value="RHN71366.1"/>
    <property type="gene ID" value="gene20041"/>
</dbReference>
<dbReference type="PANTHER" id="PTHR33306:SF21">
    <property type="entry name" value="TRANSMEMBRANE PROTEIN"/>
    <property type="match status" value="1"/>
</dbReference>
<dbReference type="Proteomes" id="UP000265566">
    <property type="component" value="Chromosome 3"/>
</dbReference>
<accession>G7J8G9</accession>
<accession>A0A0C3VSD0</accession>
<reference evidence="2 5" key="2">
    <citation type="journal article" date="2014" name="BMC Genomics">
        <title>An improved genome release (version Mt4.0) for the model legume Medicago truncatula.</title>
        <authorList>
            <person name="Tang H."/>
            <person name="Krishnakumar V."/>
            <person name="Bidwell S."/>
            <person name="Rosen B."/>
            <person name="Chan A."/>
            <person name="Zhou S."/>
            <person name="Gentzbittel L."/>
            <person name="Childs K.L."/>
            <person name="Yandell M."/>
            <person name="Gundlach H."/>
            <person name="Mayer K.F."/>
            <person name="Schwartz D.C."/>
            <person name="Town C.D."/>
        </authorList>
    </citation>
    <scope>GENOME REANNOTATION</scope>
    <source>
        <strain evidence="4 5">cv. Jemalong A17</strain>
    </source>
</reference>
<reference evidence="6" key="4">
    <citation type="journal article" date="2018" name="Nat. Plants">
        <title>Whole-genome landscape of Medicago truncatula symbiotic genes.</title>
        <authorList>
            <person name="Pecrix Y."/>
            <person name="Staton S.E."/>
            <person name="Sallet E."/>
            <person name="Lelandais-Briere C."/>
            <person name="Moreau S."/>
            <person name="Carrere S."/>
            <person name="Blein T."/>
            <person name="Jardinaud M.F."/>
            <person name="Latrasse D."/>
            <person name="Zouine M."/>
            <person name="Zahm M."/>
            <person name="Kreplak J."/>
            <person name="Mayjonade B."/>
            <person name="Satge C."/>
            <person name="Perez M."/>
            <person name="Cauet S."/>
            <person name="Marande W."/>
            <person name="Chantry-Darmon C."/>
            <person name="Lopez-Roques C."/>
            <person name="Bouchez O."/>
            <person name="Berard A."/>
            <person name="Debelle F."/>
            <person name="Munos S."/>
            <person name="Bendahmane A."/>
            <person name="Berges H."/>
            <person name="Niebel A."/>
            <person name="Buitink J."/>
            <person name="Frugier F."/>
            <person name="Benhamed M."/>
            <person name="Crespi M."/>
            <person name="Gouzy J."/>
            <person name="Gamas P."/>
        </authorList>
    </citation>
    <scope>NUCLEOTIDE SEQUENCE [LARGE SCALE GENOMIC DNA]</scope>
    <source>
        <strain evidence="6">cv. Jemalong A17</strain>
    </source>
</reference>
<dbReference type="EMBL" id="CM001219">
    <property type="protein sequence ID" value="AES74278.2"/>
    <property type="molecule type" value="Genomic_DNA"/>
</dbReference>
<dbReference type="Proteomes" id="UP000002051">
    <property type="component" value="Chromosome 3"/>
</dbReference>
<feature type="transmembrane region" description="Helical" evidence="1">
    <location>
        <begin position="57"/>
        <end position="77"/>
    </location>
</feature>
<keyword evidence="5" id="KW-1185">Reference proteome</keyword>
<reference evidence="4" key="3">
    <citation type="submission" date="2015-04" db="UniProtKB">
        <authorList>
            <consortium name="EnsemblPlants"/>
        </authorList>
    </citation>
    <scope>IDENTIFICATION</scope>
    <source>
        <strain evidence="4">cv. Jemalong A17</strain>
    </source>
</reference>
<gene>
    <name evidence="2" type="ordered locus">MTR_3g117720</name>
    <name evidence="3" type="ORF">MtrunA17_Chr3g0145471</name>
</gene>
<organism evidence="2 5">
    <name type="scientific">Medicago truncatula</name>
    <name type="common">Barrel medic</name>
    <name type="synonym">Medicago tribuloides</name>
    <dbReference type="NCBI Taxonomy" id="3880"/>
    <lineage>
        <taxon>Eukaryota</taxon>
        <taxon>Viridiplantae</taxon>
        <taxon>Streptophyta</taxon>
        <taxon>Embryophyta</taxon>
        <taxon>Tracheophyta</taxon>
        <taxon>Spermatophyta</taxon>
        <taxon>Magnoliopsida</taxon>
        <taxon>eudicotyledons</taxon>
        <taxon>Gunneridae</taxon>
        <taxon>Pentapetalae</taxon>
        <taxon>rosids</taxon>
        <taxon>fabids</taxon>
        <taxon>Fabales</taxon>
        <taxon>Fabaceae</taxon>
        <taxon>Papilionoideae</taxon>
        <taxon>50 kb inversion clade</taxon>
        <taxon>NPAAA clade</taxon>
        <taxon>Hologalegina</taxon>
        <taxon>IRL clade</taxon>
        <taxon>Trifolieae</taxon>
        <taxon>Medicago</taxon>
    </lineage>
</organism>
<dbReference type="AlphaFoldDB" id="G7J8G9"/>
<reference evidence="3" key="5">
    <citation type="journal article" date="2018" name="Nat. Plants">
        <title>Whole-genome landscape of Medicago truncatula symbiotic genes.</title>
        <authorList>
            <person name="Pecrix Y."/>
            <person name="Gamas P."/>
            <person name="Carrere S."/>
        </authorList>
    </citation>
    <scope>NUCLEOTIDE SEQUENCE</scope>
    <source>
        <tissue evidence="3">Leaves</tissue>
    </source>
</reference>
<keyword evidence="1" id="KW-1133">Transmembrane helix</keyword>
<evidence type="ECO:0000313" key="3">
    <source>
        <dbReference type="EMBL" id="RHN71366.1"/>
    </source>
</evidence>
<protein>
    <submittedName>
        <fullName evidence="2">Transmembrane protein, putative</fullName>
    </submittedName>
</protein>
<evidence type="ECO:0000313" key="2">
    <source>
        <dbReference type="EMBL" id="AES74278.2"/>
    </source>
</evidence>
<dbReference type="PaxDb" id="3880-AES74278"/>
<dbReference type="EMBL" id="PSQE01000003">
    <property type="protein sequence ID" value="RHN71366.1"/>
    <property type="molecule type" value="Genomic_DNA"/>
</dbReference>
<feature type="transmembrane region" description="Helical" evidence="1">
    <location>
        <begin position="27"/>
        <end position="45"/>
    </location>
</feature>
<evidence type="ECO:0000256" key="1">
    <source>
        <dbReference type="SAM" id="Phobius"/>
    </source>
</evidence>
<name>G7J8G9_MEDTR</name>
<keyword evidence="1" id="KW-0472">Membrane</keyword>
<reference evidence="2 5" key="1">
    <citation type="journal article" date="2011" name="Nature">
        <title>The Medicago genome provides insight into the evolution of rhizobial symbioses.</title>
        <authorList>
            <person name="Young N.D."/>
            <person name="Debelle F."/>
            <person name="Oldroyd G.E."/>
            <person name="Geurts R."/>
            <person name="Cannon S.B."/>
            <person name="Udvardi M.K."/>
            <person name="Benedito V.A."/>
            <person name="Mayer K.F."/>
            <person name="Gouzy J."/>
            <person name="Schoof H."/>
            <person name="Van de Peer Y."/>
            <person name="Proost S."/>
            <person name="Cook D.R."/>
            <person name="Meyers B.C."/>
            <person name="Spannagl M."/>
            <person name="Cheung F."/>
            <person name="De Mita S."/>
            <person name="Krishnakumar V."/>
            <person name="Gundlach H."/>
            <person name="Zhou S."/>
            <person name="Mudge J."/>
            <person name="Bharti A.K."/>
            <person name="Murray J.D."/>
            <person name="Naoumkina M.A."/>
            <person name="Rosen B."/>
            <person name="Silverstein K.A."/>
            <person name="Tang H."/>
            <person name="Rombauts S."/>
            <person name="Zhao P.X."/>
            <person name="Zhou P."/>
            <person name="Barbe V."/>
            <person name="Bardou P."/>
            <person name="Bechner M."/>
            <person name="Bellec A."/>
            <person name="Berger A."/>
            <person name="Berges H."/>
            <person name="Bidwell S."/>
            <person name="Bisseling T."/>
            <person name="Choisne N."/>
            <person name="Couloux A."/>
            <person name="Denny R."/>
            <person name="Deshpande S."/>
            <person name="Dai X."/>
            <person name="Doyle J.J."/>
            <person name="Dudez A.M."/>
            <person name="Farmer A.D."/>
            <person name="Fouteau S."/>
            <person name="Franken C."/>
            <person name="Gibelin C."/>
            <person name="Gish J."/>
            <person name="Goldstein S."/>
            <person name="Gonzalez A.J."/>
            <person name="Green P.J."/>
            <person name="Hallab A."/>
            <person name="Hartog M."/>
            <person name="Hua A."/>
            <person name="Humphray S.J."/>
            <person name="Jeong D.H."/>
            <person name="Jing Y."/>
            <person name="Jocker A."/>
            <person name="Kenton S.M."/>
            <person name="Kim D.J."/>
            <person name="Klee K."/>
            <person name="Lai H."/>
            <person name="Lang C."/>
            <person name="Lin S."/>
            <person name="Macmil S.L."/>
            <person name="Magdelenat G."/>
            <person name="Matthews L."/>
            <person name="McCorrison J."/>
            <person name="Monaghan E.L."/>
            <person name="Mun J.H."/>
            <person name="Najar F.Z."/>
            <person name="Nicholson C."/>
            <person name="Noirot C."/>
            <person name="O'Bleness M."/>
            <person name="Paule C.R."/>
            <person name="Poulain J."/>
            <person name="Prion F."/>
            <person name="Qin B."/>
            <person name="Qu C."/>
            <person name="Retzel E.F."/>
            <person name="Riddle C."/>
            <person name="Sallet E."/>
            <person name="Samain S."/>
            <person name="Samson N."/>
            <person name="Sanders I."/>
            <person name="Saurat O."/>
            <person name="Scarpelli C."/>
            <person name="Schiex T."/>
            <person name="Segurens B."/>
            <person name="Severin A.J."/>
            <person name="Sherrier D.J."/>
            <person name="Shi R."/>
            <person name="Sims S."/>
            <person name="Singer S.R."/>
            <person name="Sinharoy S."/>
            <person name="Sterck L."/>
            <person name="Viollet A."/>
            <person name="Wang B.B."/>
            <person name="Wang K."/>
            <person name="Wang M."/>
            <person name="Wang X."/>
            <person name="Warfsmann J."/>
            <person name="Weissenbach J."/>
            <person name="White D.D."/>
            <person name="White J.D."/>
            <person name="Wiley G.B."/>
            <person name="Wincker P."/>
            <person name="Xing Y."/>
            <person name="Yang L."/>
            <person name="Yao Z."/>
            <person name="Ying F."/>
            <person name="Zhai J."/>
            <person name="Zhou L."/>
            <person name="Zuber A."/>
            <person name="Denarie J."/>
            <person name="Dixon R.A."/>
            <person name="May G.D."/>
            <person name="Schwartz D.C."/>
            <person name="Rogers J."/>
            <person name="Quetier F."/>
            <person name="Town C.D."/>
            <person name="Roe B.A."/>
        </authorList>
    </citation>
    <scope>NUCLEOTIDE SEQUENCE [LARGE SCALE GENOMIC DNA]</scope>
    <source>
        <strain evidence="2">A17</strain>
        <strain evidence="4 5">cv. Jemalong A17</strain>
    </source>
</reference>
<dbReference type="EnsemblPlants" id="AES74278">
    <property type="protein sequence ID" value="AES74278"/>
    <property type="gene ID" value="MTR_3g117720"/>
</dbReference>
<evidence type="ECO:0000313" key="5">
    <source>
        <dbReference type="Proteomes" id="UP000002051"/>
    </source>
</evidence>
<sequence length="90" mass="10232">MESKRRGTELKQGWKGKSMASVSAPPFHLFMVFGIVISLLCFSQYKNFKAQLHNTAINFQLLIFFFPFLLMFFIGSYSTGGKLNFHTLGA</sequence>
<dbReference type="eggNOG" id="ENOG502S3PR">
    <property type="taxonomic scope" value="Eukaryota"/>
</dbReference>
<proteinExistence type="predicted"/>
<evidence type="ECO:0000313" key="4">
    <source>
        <dbReference type="EnsemblPlants" id="AES74278"/>
    </source>
</evidence>
<evidence type="ECO:0000313" key="6">
    <source>
        <dbReference type="Proteomes" id="UP000265566"/>
    </source>
</evidence>